<accession>A0A397S919</accession>
<evidence type="ECO:0000313" key="1">
    <source>
        <dbReference type="EMBL" id="RIA80805.1"/>
    </source>
</evidence>
<evidence type="ECO:0000313" key="2">
    <source>
        <dbReference type="Proteomes" id="UP000265703"/>
    </source>
</evidence>
<dbReference type="Gene3D" id="3.80.10.10">
    <property type="entry name" value="Ribonuclease Inhibitor"/>
    <property type="match status" value="1"/>
</dbReference>
<dbReference type="EMBL" id="QKYT01000894">
    <property type="protein sequence ID" value="RIA80805.1"/>
    <property type="molecule type" value="Genomic_DNA"/>
</dbReference>
<dbReference type="Proteomes" id="UP000265703">
    <property type="component" value="Unassembled WGS sequence"/>
</dbReference>
<dbReference type="OrthoDB" id="2308320at2759"/>
<reference evidence="1 2" key="1">
    <citation type="submission" date="2018-06" db="EMBL/GenBank/DDBJ databases">
        <title>Comparative genomics reveals the genomic features of Rhizophagus irregularis, R. cerebriforme, R. diaphanum and Gigaspora rosea, and their symbiotic lifestyle signature.</title>
        <authorList>
            <person name="Morin E."/>
            <person name="San Clemente H."/>
            <person name="Chen E.C.H."/>
            <person name="De La Providencia I."/>
            <person name="Hainaut M."/>
            <person name="Kuo A."/>
            <person name="Kohler A."/>
            <person name="Murat C."/>
            <person name="Tang N."/>
            <person name="Roy S."/>
            <person name="Loubradou J."/>
            <person name="Henrissat B."/>
            <person name="Grigoriev I.V."/>
            <person name="Corradi N."/>
            <person name="Roux C."/>
            <person name="Martin F.M."/>
        </authorList>
    </citation>
    <scope>NUCLEOTIDE SEQUENCE [LARGE SCALE GENOMIC DNA]</scope>
    <source>
        <strain evidence="1 2">DAOM 227022</strain>
    </source>
</reference>
<evidence type="ECO:0008006" key="3">
    <source>
        <dbReference type="Google" id="ProtNLM"/>
    </source>
</evidence>
<gene>
    <name evidence="1" type="ORF">C1645_838036</name>
</gene>
<comment type="caution">
    <text evidence="1">The sequence shown here is derived from an EMBL/GenBank/DDBJ whole genome shotgun (WGS) entry which is preliminary data.</text>
</comment>
<protein>
    <recommendedName>
        <fullName evidence="3">F-box domain-containing protein</fullName>
    </recommendedName>
</protein>
<proteinExistence type="predicted"/>
<organism evidence="1 2">
    <name type="scientific">Glomus cerebriforme</name>
    <dbReference type="NCBI Taxonomy" id="658196"/>
    <lineage>
        <taxon>Eukaryota</taxon>
        <taxon>Fungi</taxon>
        <taxon>Fungi incertae sedis</taxon>
        <taxon>Mucoromycota</taxon>
        <taxon>Glomeromycotina</taxon>
        <taxon>Glomeromycetes</taxon>
        <taxon>Glomerales</taxon>
        <taxon>Glomeraceae</taxon>
        <taxon>Glomus</taxon>
    </lineage>
</organism>
<name>A0A397S919_9GLOM</name>
<sequence length="340" mass="40081">YVDEFSFNPDRISFTCFSGAIDCLTYLSELHCSLDIPSEFFYKLSKTSHNLHSLNISKYKDSKISNELKELISLQDNLKNLRLSAINSDWTDIIPSLTKHSNTLTKLHLDSKSNHDLLVSWISLFSNLQEIKFTYIKQIASEVQLKDFEKFQYAIFHKLQYLRIPMYCIKLEHVKKFLENNGKNLREFYIKKGDFALNLSIAKFCPNLKKLSIIYIRNYSELNTLITIFNSCQHLESIRIWCEVKDVLETVTKHSPKNLCKLKICNSSYLPENLESFFISWKSQISRTLIIKKYECFCTTRDNIEEQKMIKKYKNLGIIKKFEFKYPGDRGEILELIFEI</sequence>
<dbReference type="SUPFAM" id="SSF52047">
    <property type="entry name" value="RNI-like"/>
    <property type="match status" value="1"/>
</dbReference>
<dbReference type="InterPro" id="IPR032675">
    <property type="entry name" value="LRR_dom_sf"/>
</dbReference>
<feature type="non-terminal residue" evidence="1">
    <location>
        <position position="1"/>
    </location>
</feature>
<keyword evidence="2" id="KW-1185">Reference proteome</keyword>
<dbReference type="AlphaFoldDB" id="A0A397S919"/>